<feature type="region of interest" description="Disordered" evidence="1">
    <location>
        <begin position="217"/>
        <end position="333"/>
    </location>
</feature>
<feature type="compositionally biased region" description="Pro residues" evidence="1">
    <location>
        <begin position="121"/>
        <end position="130"/>
    </location>
</feature>
<feature type="compositionally biased region" description="Polar residues" evidence="1">
    <location>
        <begin position="414"/>
        <end position="423"/>
    </location>
</feature>
<feature type="compositionally biased region" description="Basic and acidic residues" evidence="1">
    <location>
        <begin position="873"/>
        <end position="883"/>
    </location>
</feature>
<evidence type="ECO:0000256" key="1">
    <source>
        <dbReference type="SAM" id="MobiDB-lite"/>
    </source>
</evidence>
<feature type="compositionally biased region" description="Basic residues" evidence="1">
    <location>
        <begin position="247"/>
        <end position="258"/>
    </location>
</feature>
<dbReference type="EMBL" id="KI925454">
    <property type="protein sequence ID" value="ETW87106.1"/>
    <property type="molecule type" value="Genomic_DNA"/>
</dbReference>
<feature type="compositionally biased region" description="Polar residues" evidence="1">
    <location>
        <begin position="624"/>
        <end position="634"/>
    </location>
</feature>
<evidence type="ECO:0000313" key="3">
    <source>
        <dbReference type="Proteomes" id="UP000030671"/>
    </source>
</evidence>
<dbReference type="HOGENOM" id="CLU_323908_0_0_1"/>
<keyword evidence="3" id="KW-1185">Reference proteome</keyword>
<feature type="compositionally biased region" description="Low complexity" evidence="1">
    <location>
        <begin position="491"/>
        <end position="509"/>
    </location>
</feature>
<dbReference type="OrthoDB" id="2684446at2759"/>
<dbReference type="KEGG" id="hir:HETIRDRAFT_413449"/>
<dbReference type="Proteomes" id="UP000030671">
    <property type="component" value="Unassembled WGS sequence"/>
</dbReference>
<organism evidence="2 3">
    <name type="scientific">Heterobasidion irregulare (strain TC 32-1)</name>
    <dbReference type="NCBI Taxonomy" id="747525"/>
    <lineage>
        <taxon>Eukaryota</taxon>
        <taxon>Fungi</taxon>
        <taxon>Dikarya</taxon>
        <taxon>Basidiomycota</taxon>
        <taxon>Agaricomycotina</taxon>
        <taxon>Agaricomycetes</taxon>
        <taxon>Russulales</taxon>
        <taxon>Bondarzewiaceae</taxon>
        <taxon>Heterobasidion</taxon>
        <taxon>Heterobasidion annosum species complex</taxon>
    </lineage>
</organism>
<feature type="compositionally biased region" description="Polar residues" evidence="1">
    <location>
        <begin position="439"/>
        <end position="454"/>
    </location>
</feature>
<feature type="compositionally biased region" description="Pro residues" evidence="1">
    <location>
        <begin position="708"/>
        <end position="721"/>
    </location>
</feature>
<dbReference type="GeneID" id="20673110"/>
<feature type="region of interest" description="Disordered" evidence="1">
    <location>
        <begin position="873"/>
        <end position="892"/>
    </location>
</feature>
<protein>
    <submittedName>
        <fullName evidence="2">Uncharacterized protein</fullName>
    </submittedName>
</protein>
<feature type="compositionally biased region" description="Low complexity" evidence="1">
    <location>
        <begin position="217"/>
        <end position="238"/>
    </location>
</feature>
<dbReference type="RefSeq" id="XP_009541047.1">
    <property type="nucleotide sequence ID" value="XM_009542752.1"/>
</dbReference>
<feature type="region of interest" description="Disordered" evidence="1">
    <location>
        <begin position="345"/>
        <end position="689"/>
    </location>
</feature>
<reference evidence="2 3" key="1">
    <citation type="journal article" date="2012" name="New Phytol.">
        <title>Insight into trade-off between wood decay and parasitism from the genome of a fungal forest pathogen.</title>
        <authorList>
            <person name="Olson A."/>
            <person name="Aerts A."/>
            <person name="Asiegbu F."/>
            <person name="Belbahri L."/>
            <person name="Bouzid O."/>
            <person name="Broberg A."/>
            <person name="Canback B."/>
            <person name="Coutinho P.M."/>
            <person name="Cullen D."/>
            <person name="Dalman K."/>
            <person name="Deflorio G."/>
            <person name="van Diepen L.T."/>
            <person name="Dunand C."/>
            <person name="Duplessis S."/>
            <person name="Durling M."/>
            <person name="Gonthier P."/>
            <person name="Grimwood J."/>
            <person name="Fossdal C.G."/>
            <person name="Hansson D."/>
            <person name="Henrissat B."/>
            <person name="Hietala A."/>
            <person name="Himmelstrand K."/>
            <person name="Hoffmeister D."/>
            <person name="Hogberg N."/>
            <person name="James T.Y."/>
            <person name="Karlsson M."/>
            <person name="Kohler A."/>
            <person name="Kues U."/>
            <person name="Lee Y.H."/>
            <person name="Lin Y.C."/>
            <person name="Lind M."/>
            <person name="Lindquist E."/>
            <person name="Lombard V."/>
            <person name="Lucas S."/>
            <person name="Lunden K."/>
            <person name="Morin E."/>
            <person name="Murat C."/>
            <person name="Park J."/>
            <person name="Raffaello T."/>
            <person name="Rouze P."/>
            <person name="Salamov A."/>
            <person name="Schmutz J."/>
            <person name="Solheim H."/>
            <person name="Stahlberg J."/>
            <person name="Velez H."/>
            <person name="de Vries R.P."/>
            <person name="Wiebenga A."/>
            <person name="Woodward S."/>
            <person name="Yakovlev I."/>
            <person name="Garbelotto M."/>
            <person name="Martin F."/>
            <person name="Grigoriev I.V."/>
            <person name="Stenlid J."/>
        </authorList>
    </citation>
    <scope>NUCLEOTIDE SEQUENCE [LARGE SCALE GENOMIC DNA]</scope>
    <source>
        <strain evidence="2 3">TC 32-1</strain>
    </source>
</reference>
<feature type="region of interest" description="Disordered" evidence="1">
    <location>
        <begin position="701"/>
        <end position="848"/>
    </location>
</feature>
<feature type="region of interest" description="Disordered" evidence="1">
    <location>
        <begin position="107"/>
        <end position="205"/>
    </location>
</feature>
<feature type="compositionally biased region" description="Low complexity" evidence="1">
    <location>
        <begin position="722"/>
        <end position="732"/>
    </location>
</feature>
<gene>
    <name evidence="2" type="ORF">HETIRDRAFT_413449</name>
</gene>
<evidence type="ECO:0000313" key="2">
    <source>
        <dbReference type="EMBL" id="ETW87106.1"/>
    </source>
</evidence>
<accession>W4KPX0</accession>
<dbReference type="STRING" id="747525.W4KPX0"/>
<sequence>MIKASVMTYPHQTSFSTWVDSPQTVHDESRLAFMPIRRGMYYAQSSVPRQPIQQRQDPRPWQPLFRSSPYIGFVEGSQAPIAHIPPGLAPNLPSSVLRRSLFDDPAFSVDPSSNPNHWQRLPPPPLPPNKPSFVPVAEDSPRDSTFHKRASSEGALAQNLGDHRRQTQTMPDRQLKALSATDPDLDPDPQDSGSMKPQFATPSTSPLAAQFATVYISPSSGSSSQSSSDSSEASGPSAKEVAARSQRSIRRKSSHRKPPPSYDESIDAHAESSEVHAQPSAADQKPPLVVLSYDPQENQEQLTLRPKRASGTALPADLDRIDELDETDPTGLGFHHKGPYDLIAATVGPHAPASGPHQTSDTRDSRHPIGGHNANAETPRKSSKRRKDVPSPERSANPLALNLKPGQILPPTIFNPSPTSPSFPMTRAPATYPPDHYLQTANVDTNAQPTNGHGTTAPPPSPLRRNYTLPVSLPRVAPEQSPNPYVPDIPPSSSRSSPSRVSPRSGQPPAASHLGRQVPVESMHTLPTPSPSPRPRAAPVYHPGPAEQALGNHSHYFVAPSPPMPPRPLRSNTAPEPRRPYPENGYRGNALDGIHQDGPTRTARRQAVIYGGPPSIHAPPPRQFVQSPRPTQAHENIMPGRHATPSPAPIEPEHSSREARRHASLYVSRNPRPEPAPSLPTYENGATLPYMPPTELIAALKQADLPLPGGPPPEINLPPPSIASSSSSQQHSAPRHVPKRLVMPAPLAPQPTNVNPDAQFDPYVVIDKPKSTPRRTKFRGKLEVRFESPPPMTAQTMPMTPGGKNLLRKKSAPVIPHPPHHQPQASESPPPLPPPPPPPLEPQKVQHTGVLSLFGFGKGVKRTEIREVKDIREVRDARDDKQKAQRKLSRKR</sequence>
<dbReference type="InParanoid" id="W4KPX0"/>
<proteinExistence type="predicted"/>
<dbReference type="AlphaFoldDB" id="W4KPX0"/>
<feature type="compositionally biased region" description="Pro residues" evidence="1">
    <location>
        <begin position="828"/>
        <end position="841"/>
    </location>
</feature>
<name>W4KPX0_HETIT</name>
<feature type="compositionally biased region" description="Polar residues" evidence="1">
    <location>
        <begin position="191"/>
        <end position="205"/>
    </location>
</feature>